<dbReference type="EMBL" id="FMCV01000006">
    <property type="protein sequence ID" value="SCF04564.1"/>
    <property type="molecule type" value="Genomic_DNA"/>
</dbReference>
<gene>
    <name evidence="2" type="ORF">GA0070215_106202</name>
</gene>
<organism evidence="2 3">
    <name type="scientific">Micromonospora marina</name>
    <dbReference type="NCBI Taxonomy" id="307120"/>
    <lineage>
        <taxon>Bacteria</taxon>
        <taxon>Bacillati</taxon>
        <taxon>Actinomycetota</taxon>
        <taxon>Actinomycetes</taxon>
        <taxon>Micromonosporales</taxon>
        <taxon>Micromonosporaceae</taxon>
        <taxon>Micromonospora</taxon>
    </lineage>
</organism>
<evidence type="ECO:0000256" key="1">
    <source>
        <dbReference type="SAM" id="MobiDB-lite"/>
    </source>
</evidence>
<dbReference type="Proteomes" id="UP000198551">
    <property type="component" value="Unassembled WGS sequence"/>
</dbReference>
<protein>
    <submittedName>
        <fullName evidence="2">Uncharacterized protein</fullName>
    </submittedName>
</protein>
<evidence type="ECO:0000313" key="3">
    <source>
        <dbReference type="Proteomes" id="UP000198551"/>
    </source>
</evidence>
<evidence type="ECO:0000313" key="2">
    <source>
        <dbReference type="EMBL" id="SCF04564.1"/>
    </source>
</evidence>
<proteinExistence type="predicted"/>
<feature type="region of interest" description="Disordered" evidence="1">
    <location>
        <begin position="1"/>
        <end position="62"/>
    </location>
</feature>
<dbReference type="AlphaFoldDB" id="A0A1C4X822"/>
<feature type="compositionally biased region" description="Low complexity" evidence="1">
    <location>
        <begin position="19"/>
        <end position="56"/>
    </location>
</feature>
<name>A0A1C4X822_9ACTN</name>
<accession>A0A1C4X822</accession>
<sequence>MRTTDLYGTVPGPRRVSPATRRAATGAHGTSARRSARHAGTPVPTGGDAATGPAAGWRGGHRRAARQSLPWWADARPLLPPHVPGDGLRRGVDGGLVQPALAAAPRTTRRCAQRGTRSAPAHLAAWPVSSSAAPRWDRTPHPRWYGSSCSRCSWSASTGCSSAGPHLPARLVDRDADRLPQRAQLMHQAESLPVLPGLNLTAALPLAVWPQRDDAPLGRGEHRSRLLRLGVVAVPNGVPPCIEDGIGGCS</sequence>
<reference evidence="3" key="1">
    <citation type="submission" date="2016-06" db="EMBL/GenBank/DDBJ databases">
        <authorList>
            <person name="Varghese N."/>
        </authorList>
    </citation>
    <scope>NUCLEOTIDE SEQUENCE [LARGE SCALE GENOMIC DNA]</scope>
    <source>
        <strain evidence="3">DSM 45555</strain>
    </source>
</reference>
<keyword evidence="3" id="KW-1185">Reference proteome</keyword>